<dbReference type="InParanoid" id="T0REI2"/>
<dbReference type="OrthoDB" id="76866at2759"/>
<dbReference type="OMA" id="GRCKTHT"/>
<evidence type="ECO:0000259" key="2">
    <source>
        <dbReference type="PROSITE" id="PS50006"/>
    </source>
</evidence>
<feature type="domain" description="FHA" evidence="2">
    <location>
        <begin position="220"/>
        <end position="275"/>
    </location>
</feature>
<feature type="compositionally biased region" description="Basic residues" evidence="1">
    <location>
        <begin position="423"/>
        <end position="434"/>
    </location>
</feature>
<gene>
    <name evidence="3" type="ORF">SDRG_14262</name>
</gene>
<keyword evidence="4" id="KW-1185">Reference proteome</keyword>
<dbReference type="Gene3D" id="2.60.200.20">
    <property type="match status" value="1"/>
</dbReference>
<name>T0REI2_SAPDV</name>
<accession>T0REI2</accession>
<reference evidence="3 4" key="1">
    <citation type="submission" date="2012-04" db="EMBL/GenBank/DDBJ databases">
        <title>The Genome Sequence of Saprolegnia declina VS20.</title>
        <authorList>
            <consortium name="The Broad Institute Genome Sequencing Platform"/>
            <person name="Russ C."/>
            <person name="Nusbaum C."/>
            <person name="Tyler B."/>
            <person name="van West P."/>
            <person name="Dieguez-Uribeondo J."/>
            <person name="de Bruijn I."/>
            <person name="Tripathy S."/>
            <person name="Jiang R."/>
            <person name="Young S.K."/>
            <person name="Zeng Q."/>
            <person name="Gargeya S."/>
            <person name="Fitzgerald M."/>
            <person name="Haas B."/>
            <person name="Abouelleil A."/>
            <person name="Alvarado L."/>
            <person name="Arachchi H.M."/>
            <person name="Berlin A."/>
            <person name="Chapman S.B."/>
            <person name="Goldberg J."/>
            <person name="Griggs A."/>
            <person name="Gujja S."/>
            <person name="Hansen M."/>
            <person name="Howarth C."/>
            <person name="Imamovic A."/>
            <person name="Larimer J."/>
            <person name="McCowen C."/>
            <person name="Montmayeur A."/>
            <person name="Murphy C."/>
            <person name="Neiman D."/>
            <person name="Pearson M."/>
            <person name="Priest M."/>
            <person name="Roberts A."/>
            <person name="Saif S."/>
            <person name="Shea T."/>
            <person name="Sisk P."/>
            <person name="Sykes S."/>
            <person name="Wortman J."/>
            <person name="Nusbaum C."/>
            <person name="Birren B."/>
        </authorList>
    </citation>
    <scope>NUCLEOTIDE SEQUENCE [LARGE SCALE GENOMIC DNA]</scope>
    <source>
        <strain evidence="3 4">VS20</strain>
    </source>
</reference>
<dbReference type="PROSITE" id="PS50006">
    <property type="entry name" value="FHA_DOMAIN"/>
    <property type="match status" value="1"/>
</dbReference>
<evidence type="ECO:0000313" key="3">
    <source>
        <dbReference type="EMBL" id="EQC27987.1"/>
    </source>
</evidence>
<dbReference type="EMBL" id="JH767200">
    <property type="protein sequence ID" value="EQC27987.1"/>
    <property type="molecule type" value="Genomic_DNA"/>
</dbReference>
<evidence type="ECO:0000313" key="4">
    <source>
        <dbReference type="Proteomes" id="UP000030762"/>
    </source>
</evidence>
<dbReference type="AlphaFoldDB" id="T0REI2"/>
<dbReference type="VEuPathDB" id="FungiDB:SDRG_14262"/>
<dbReference type="SUPFAM" id="SSF49879">
    <property type="entry name" value="SMAD/FHA domain"/>
    <property type="match status" value="1"/>
</dbReference>
<protein>
    <recommendedName>
        <fullName evidence="2">FHA domain-containing protein</fullName>
    </recommendedName>
</protein>
<proteinExistence type="predicted"/>
<feature type="region of interest" description="Disordered" evidence="1">
    <location>
        <begin position="139"/>
        <end position="180"/>
    </location>
</feature>
<evidence type="ECO:0000256" key="1">
    <source>
        <dbReference type="SAM" id="MobiDB-lite"/>
    </source>
</evidence>
<organism evidence="3 4">
    <name type="scientific">Saprolegnia diclina (strain VS20)</name>
    <dbReference type="NCBI Taxonomy" id="1156394"/>
    <lineage>
        <taxon>Eukaryota</taxon>
        <taxon>Sar</taxon>
        <taxon>Stramenopiles</taxon>
        <taxon>Oomycota</taxon>
        <taxon>Saprolegniomycetes</taxon>
        <taxon>Saprolegniales</taxon>
        <taxon>Saprolegniaceae</taxon>
        <taxon>Saprolegnia</taxon>
    </lineage>
</organism>
<dbReference type="RefSeq" id="XP_008618600.1">
    <property type="nucleotide sequence ID" value="XM_008620378.1"/>
</dbReference>
<dbReference type="Proteomes" id="UP000030762">
    <property type="component" value="Unassembled WGS sequence"/>
</dbReference>
<dbReference type="InterPro" id="IPR008984">
    <property type="entry name" value="SMAD_FHA_dom_sf"/>
</dbReference>
<sequence>MATLRLEAIYLTVASMAAFAAKGLDVIRLRPGGDAWCIERSAVDPLLTDSVEREALRTMEDKKETSIYYHGNTLQIRTCLVRGVRVNHVNLAPGTAHALRNGDRIAILASPYGGDVVVYHVEIAVVGDAVPQSAIYATTAPDSSDADSDVQVCHKREVSSDASSRAAKRQRRAPPSIPETRSGSLYQLRLVSDALAPASAAAMKQRRLDIVRLGPDHRSYSFGRSLVANLFTDPKERQALLDLEDDHCQFLSDYHGNLRVMDTSRFGTRVNTVRLEPYAPRLLDVGDKVVLLKSLRGSDLLAYVVEDATIRRSLLAPAPPTTPIQRSVTPTPAASPISEHSFLSVASQPAKGRKRCGLNGCEKHGVAPQGRCKTHTDPDKRLRCQYVADDGVVCTNFANGRGECEKHLGCVHGATSSRENMRTTRRNPSTKRNV</sequence>
<dbReference type="InterPro" id="IPR000253">
    <property type="entry name" value="FHA_dom"/>
</dbReference>
<dbReference type="GeneID" id="19954989"/>
<feature type="region of interest" description="Disordered" evidence="1">
    <location>
        <begin position="415"/>
        <end position="434"/>
    </location>
</feature>